<evidence type="ECO:0000313" key="2">
    <source>
        <dbReference type="EMBL" id="PMQ19270.1"/>
    </source>
</evidence>
<dbReference type="Pfam" id="PF13392">
    <property type="entry name" value="HNH_3"/>
    <property type="match status" value="1"/>
</dbReference>
<dbReference type="SUPFAM" id="SSF54060">
    <property type="entry name" value="His-Me finger endonucleases"/>
    <property type="match status" value="1"/>
</dbReference>
<name>A0A2N7RZF2_9MICC</name>
<gene>
    <name evidence="2" type="ORF">CIK84_11205</name>
</gene>
<dbReference type="InterPro" id="IPR003615">
    <property type="entry name" value="HNH_nuc"/>
</dbReference>
<dbReference type="GO" id="GO:0004519">
    <property type="term" value="F:endonuclease activity"/>
    <property type="evidence" value="ECO:0007669"/>
    <property type="project" value="InterPro"/>
</dbReference>
<dbReference type="AlphaFoldDB" id="A0A2N7RZF2"/>
<dbReference type="Gene3D" id="3.90.75.10">
    <property type="entry name" value="Homing Intron 3 (I-ppo) Encoded Endonuclease, Chain A"/>
    <property type="match status" value="1"/>
</dbReference>
<evidence type="ECO:0000313" key="3">
    <source>
        <dbReference type="Proteomes" id="UP000235739"/>
    </source>
</evidence>
<organism evidence="2 3">
    <name type="scientific">Glutamicibacter arilaitensis</name>
    <dbReference type="NCBI Taxonomy" id="256701"/>
    <lineage>
        <taxon>Bacteria</taxon>
        <taxon>Bacillati</taxon>
        <taxon>Actinomycetota</taxon>
        <taxon>Actinomycetes</taxon>
        <taxon>Micrococcales</taxon>
        <taxon>Micrococcaceae</taxon>
        <taxon>Glutamicibacter</taxon>
    </lineage>
</organism>
<dbReference type="Proteomes" id="UP000235739">
    <property type="component" value="Unassembled WGS sequence"/>
</dbReference>
<dbReference type="InterPro" id="IPR044930">
    <property type="entry name" value="Homing_endonuclease_His-Me"/>
</dbReference>
<dbReference type="SUPFAM" id="SSF54171">
    <property type="entry name" value="DNA-binding domain"/>
    <property type="match status" value="1"/>
</dbReference>
<dbReference type="GO" id="GO:0003677">
    <property type="term" value="F:DNA binding"/>
    <property type="evidence" value="ECO:0007669"/>
    <property type="project" value="InterPro"/>
</dbReference>
<protein>
    <recommendedName>
        <fullName evidence="1">HNH nuclease domain-containing protein</fullName>
    </recommendedName>
</protein>
<proteinExistence type="predicted"/>
<reference evidence="2 3" key="1">
    <citation type="journal article" date="2017" name="Elife">
        <title>Extensive horizontal gene transfer in cheese-associated bacteria.</title>
        <authorList>
            <person name="Bonham K.S."/>
            <person name="Wolfe B.E."/>
            <person name="Dutton R.J."/>
        </authorList>
    </citation>
    <scope>NUCLEOTIDE SEQUENCE [LARGE SCALE GENOMIC DNA]</scope>
    <source>
        <strain evidence="2 3">JB182</strain>
    </source>
</reference>
<accession>A0A2N7RZF2</accession>
<sequence>MVPNSSSPAKTCSFDGCAKNVKTRGLCQGHYMQKWKGKPLTPLVGKALTNGMTNLERLMFRVKKTKSCWNYTGSLVDGYGSFHYKNRTYLAHRASYEMQVGVIPEGKFLDHICHNRACVNPAHLRVVTNKQNIENIAGPHRDSKSGILGVGWDAAKDRWVARVMHHGITYDLGTFRDPAEAGEAARVKRLELFTHNDIDRRAS</sequence>
<dbReference type="InterPro" id="IPR044925">
    <property type="entry name" value="His-Me_finger_sf"/>
</dbReference>
<comment type="caution">
    <text evidence="2">The sequence shown here is derived from an EMBL/GenBank/DDBJ whole genome shotgun (WGS) entry which is preliminary data.</text>
</comment>
<feature type="domain" description="HNH nuclease" evidence="1">
    <location>
        <begin position="89"/>
        <end position="132"/>
    </location>
</feature>
<dbReference type="EMBL" id="PNQX01000002">
    <property type="protein sequence ID" value="PMQ19270.1"/>
    <property type="molecule type" value="Genomic_DNA"/>
</dbReference>
<dbReference type="InterPro" id="IPR016177">
    <property type="entry name" value="DNA-bd_dom_sf"/>
</dbReference>
<evidence type="ECO:0000259" key="1">
    <source>
        <dbReference type="Pfam" id="PF13392"/>
    </source>
</evidence>